<gene>
    <name evidence="2" type="ORF">CSKR_103387</name>
</gene>
<keyword evidence="3" id="KW-1185">Reference proteome</keyword>
<evidence type="ECO:0000256" key="1">
    <source>
        <dbReference type="SAM" id="SignalP"/>
    </source>
</evidence>
<sequence>MTMRLQAQHVALIILLTAVPSVTTLTQKDCCTMGRRLKVLQALATTCPREDTGKQLPECKNGDGTPECVRASLKFCFQEKQTIYNLTKEVRKCGQTSLTVKPLFNGWMSLVSVLLPVIRSLEYL</sequence>
<accession>A0A8T1M8A6</accession>
<comment type="caution">
    <text evidence="2">The sequence shown here is derived from an EMBL/GenBank/DDBJ whole genome shotgun (WGS) entry which is preliminary data.</text>
</comment>
<evidence type="ECO:0000313" key="2">
    <source>
        <dbReference type="EMBL" id="KAG5445208.1"/>
    </source>
</evidence>
<dbReference type="AlphaFoldDB" id="A0A8T1M8A6"/>
<feature type="signal peptide" evidence="1">
    <location>
        <begin position="1"/>
        <end position="24"/>
    </location>
</feature>
<keyword evidence="1" id="KW-0732">Signal</keyword>
<proteinExistence type="predicted"/>
<name>A0A8T1M8A6_CLOSI</name>
<reference evidence="2 3" key="2">
    <citation type="journal article" date="2021" name="Genomics">
        <title>High-quality reference genome for Clonorchis sinensis.</title>
        <authorList>
            <person name="Young N.D."/>
            <person name="Stroehlein A.J."/>
            <person name="Kinkar L."/>
            <person name="Wang T."/>
            <person name="Sohn W.M."/>
            <person name="Chang B.C.H."/>
            <person name="Kaur P."/>
            <person name="Weisz D."/>
            <person name="Dudchenko O."/>
            <person name="Aiden E.L."/>
            <person name="Korhonen P.K."/>
            <person name="Gasser R.B."/>
        </authorList>
    </citation>
    <scope>NUCLEOTIDE SEQUENCE [LARGE SCALE GENOMIC DNA]</scope>
    <source>
        <strain evidence="2">Cs-k2</strain>
    </source>
</reference>
<organism evidence="2 3">
    <name type="scientific">Clonorchis sinensis</name>
    <name type="common">Chinese liver fluke</name>
    <dbReference type="NCBI Taxonomy" id="79923"/>
    <lineage>
        <taxon>Eukaryota</taxon>
        <taxon>Metazoa</taxon>
        <taxon>Spiralia</taxon>
        <taxon>Lophotrochozoa</taxon>
        <taxon>Platyhelminthes</taxon>
        <taxon>Trematoda</taxon>
        <taxon>Digenea</taxon>
        <taxon>Opisthorchiida</taxon>
        <taxon>Opisthorchiata</taxon>
        <taxon>Opisthorchiidae</taxon>
        <taxon>Clonorchis</taxon>
    </lineage>
</organism>
<reference evidence="2 3" key="1">
    <citation type="journal article" date="2018" name="Biotechnol. Adv.">
        <title>Improved genomic resources and new bioinformatic workflow for the carcinogenic parasite Clonorchis sinensis: Biotechnological implications.</title>
        <authorList>
            <person name="Wang D."/>
            <person name="Korhonen P.K."/>
            <person name="Gasser R.B."/>
            <person name="Young N.D."/>
        </authorList>
    </citation>
    <scope>NUCLEOTIDE SEQUENCE [LARGE SCALE GENOMIC DNA]</scope>
    <source>
        <strain evidence="2">Cs-k2</strain>
    </source>
</reference>
<evidence type="ECO:0000313" key="3">
    <source>
        <dbReference type="Proteomes" id="UP000286415"/>
    </source>
</evidence>
<dbReference type="EMBL" id="NIRI02000056">
    <property type="protein sequence ID" value="KAG5445208.1"/>
    <property type="molecule type" value="Genomic_DNA"/>
</dbReference>
<feature type="chain" id="PRO_5035931939" evidence="1">
    <location>
        <begin position="25"/>
        <end position="124"/>
    </location>
</feature>
<dbReference type="Proteomes" id="UP000286415">
    <property type="component" value="Unassembled WGS sequence"/>
</dbReference>
<protein>
    <submittedName>
        <fullName evidence="2">Uncharacterized protein</fullName>
    </submittedName>
</protein>